<dbReference type="PROSITE" id="PS50088">
    <property type="entry name" value="ANK_REPEAT"/>
    <property type="match status" value="3"/>
</dbReference>
<dbReference type="PROSITE" id="PS50297">
    <property type="entry name" value="ANK_REP_REGION"/>
    <property type="match status" value="2"/>
</dbReference>
<reference evidence="4" key="1">
    <citation type="journal article" date="2012" name="Nature">
        <title>The oyster genome reveals stress adaptation and complexity of shell formation.</title>
        <authorList>
            <person name="Zhang G."/>
            <person name="Fang X."/>
            <person name="Guo X."/>
            <person name="Li L."/>
            <person name="Luo R."/>
            <person name="Xu F."/>
            <person name="Yang P."/>
            <person name="Zhang L."/>
            <person name="Wang X."/>
            <person name="Qi H."/>
            <person name="Xiong Z."/>
            <person name="Que H."/>
            <person name="Xie Y."/>
            <person name="Holland P.W."/>
            <person name="Paps J."/>
            <person name="Zhu Y."/>
            <person name="Wu F."/>
            <person name="Chen Y."/>
            <person name="Wang J."/>
            <person name="Peng C."/>
            <person name="Meng J."/>
            <person name="Yang L."/>
            <person name="Liu J."/>
            <person name="Wen B."/>
            <person name="Zhang N."/>
            <person name="Huang Z."/>
            <person name="Zhu Q."/>
            <person name="Feng Y."/>
            <person name="Mount A."/>
            <person name="Hedgecock D."/>
            <person name="Xu Z."/>
            <person name="Liu Y."/>
            <person name="Domazet-Loso T."/>
            <person name="Du Y."/>
            <person name="Sun X."/>
            <person name="Zhang S."/>
            <person name="Liu B."/>
            <person name="Cheng P."/>
            <person name="Jiang X."/>
            <person name="Li J."/>
            <person name="Fan D."/>
            <person name="Wang W."/>
            <person name="Fu W."/>
            <person name="Wang T."/>
            <person name="Wang B."/>
            <person name="Zhang J."/>
            <person name="Peng Z."/>
            <person name="Li Y."/>
            <person name="Li N."/>
            <person name="Wang J."/>
            <person name="Chen M."/>
            <person name="He Y."/>
            <person name="Tan F."/>
            <person name="Song X."/>
            <person name="Zheng Q."/>
            <person name="Huang R."/>
            <person name="Yang H."/>
            <person name="Du X."/>
            <person name="Chen L."/>
            <person name="Yang M."/>
            <person name="Gaffney P.M."/>
            <person name="Wang S."/>
            <person name="Luo L."/>
            <person name="She Z."/>
            <person name="Ming Y."/>
            <person name="Huang W."/>
            <person name="Zhang S."/>
            <person name="Huang B."/>
            <person name="Zhang Y."/>
            <person name="Qu T."/>
            <person name="Ni P."/>
            <person name="Miao G."/>
            <person name="Wang J."/>
            <person name="Wang Q."/>
            <person name="Steinberg C.E."/>
            <person name="Wang H."/>
            <person name="Li N."/>
            <person name="Qian L."/>
            <person name="Zhang G."/>
            <person name="Li Y."/>
            <person name="Yang H."/>
            <person name="Liu X."/>
            <person name="Wang J."/>
            <person name="Yin Y."/>
            <person name="Wang J."/>
        </authorList>
    </citation>
    <scope>NUCLEOTIDE SEQUENCE [LARGE SCALE GENOMIC DNA]</scope>
    <source>
        <strain evidence="4">05x7-T-G4-1.051#20</strain>
    </source>
</reference>
<organism evidence="4">
    <name type="scientific">Magallana gigas</name>
    <name type="common">Pacific oyster</name>
    <name type="synonym">Crassostrea gigas</name>
    <dbReference type="NCBI Taxonomy" id="29159"/>
    <lineage>
        <taxon>Eukaryota</taxon>
        <taxon>Metazoa</taxon>
        <taxon>Spiralia</taxon>
        <taxon>Lophotrochozoa</taxon>
        <taxon>Mollusca</taxon>
        <taxon>Bivalvia</taxon>
        <taxon>Autobranchia</taxon>
        <taxon>Pteriomorphia</taxon>
        <taxon>Ostreida</taxon>
        <taxon>Ostreoidea</taxon>
        <taxon>Ostreidae</taxon>
        <taxon>Magallana</taxon>
    </lineage>
</organism>
<dbReference type="InterPro" id="IPR002110">
    <property type="entry name" value="Ankyrin_rpt"/>
</dbReference>
<dbReference type="EMBL" id="JH817098">
    <property type="protein sequence ID" value="EKC32012.1"/>
    <property type="molecule type" value="Genomic_DNA"/>
</dbReference>
<feature type="domain" description="Novel STAND NTPase 3" evidence="3">
    <location>
        <begin position="134"/>
        <end position="288"/>
    </location>
</feature>
<dbReference type="InterPro" id="IPR036770">
    <property type="entry name" value="Ankyrin_rpt-contain_sf"/>
</dbReference>
<dbReference type="Pfam" id="PF20720">
    <property type="entry name" value="nSTAND3"/>
    <property type="match status" value="1"/>
</dbReference>
<dbReference type="SUPFAM" id="SSF52540">
    <property type="entry name" value="P-loop containing nucleoside triphosphate hydrolases"/>
    <property type="match status" value="1"/>
</dbReference>
<dbReference type="Pfam" id="PF00023">
    <property type="entry name" value="Ank"/>
    <property type="match status" value="1"/>
</dbReference>
<evidence type="ECO:0000259" key="3">
    <source>
        <dbReference type="Pfam" id="PF20720"/>
    </source>
</evidence>
<dbReference type="SUPFAM" id="SSF48403">
    <property type="entry name" value="Ankyrin repeat"/>
    <property type="match status" value="2"/>
</dbReference>
<dbReference type="PANTHER" id="PTHR24198">
    <property type="entry name" value="ANKYRIN REPEAT AND PROTEIN KINASE DOMAIN-CONTAINING PROTEIN"/>
    <property type="match status" value="1"/>
</dbReference>
<gene>
    <name evidence="4" type="ORF">CGI_10008542</name>
</gene>
<dbReference type="HOGENOM" id="CLU_261311_0_0_1"/>
<evidence type="ECO:0000256" key="1">
    <source>
        <dbReference type="ARBA" id="ARBA00022737"/>
    </source>
</evidence>
<accession>K1Q5X8</accession>
<dbReference type="Pfam" id="PF12796">
    <property type="entry name" value="Ank_2"/>
    <property type="match status" value="1"/>
</dbReference>
<dbReference type="InterPro" id="IPR049050">
    <property type="entry name" value="nSTAND3"/>
</dbReference>
<dbReference type="Gene3D" id="1.25.40.20">
    <property type="entry name" value="Ankyrin repeat-containing domain"/>
    <property type="match status" value="2"/>
</dbReference>
<keyword evidence="2" id="KW-0040">ANK repeat</keyword>
<protein>
    <submittedName>
        <fullName evidence="4">Ankyrin-1</fullName>
    </submittedName>
</protein>
<sequence length="1303" mass="150346">MGKKNSTENGQSTKLGSGNRHLKSGLIIMTDNTSTISKEDRNFWILNIVIQHVAPIAVRKLFNDKIPPNCLANILSSNVKIIQDLANKKVINTQAQEILVRIPGFKLPSMPSSPNTTANTASVLDEWRDELENFYETGGTRKVIEQLDNNTAVMVTGNSGVGKTFIMKYVSLLFEKNGYEVVLISSPNDIILQRFPKRKQLFIIDDIIGKYRVDSVAVELWRRLHDRLKVVFKENNVKLLSTLRRQVYTDMSLQFFSTVFNSTVVDLESEVLVLSSNEKRGMLTNYMKRRKISENYDDNELLKICSCQFAFPLLCNLFTTNQEFLKMRLKFFESPSIVFIEELNRLQIENKEVYCVLVLVVMIYLEDLQTIFDINCEIERKEAFTKILRACEVPENIARRTLKLHLQSVAGMFVEKTNIFKFQHDRLEETIACHFGSQFPDILLQFCKLCFIRDRVRFSIKPTDDENILILKQSSFDVFSKRVIDEIIKGRFRDILLSEPMQCKKFIEHFAFYIEKHEIHLKDIENASCNETFLPPQQHEENKHRVLSVSNRFALLEELQSRKKLFIYWVAAMGCIQLFSLLYQRQGKDQHQNLKTDLLHVAVSGENIDVVKLLIDEGVNLKSYDEFGIPLLCKIAGTNRCDIAELLIDKGADVNQPDEMCGWTPCFVASWFNEAEMITFLLSKGASIEHFDSQRRVPLAIAVKRNNTESVSVLLNNGAKLYNSSKVLNLTYDIEIDFSSVLEEALHNNNPIILKMLLDSQKGKNKTSMSIPRSYRHAGLVGKLAIIFLMEIKRYDLGNPLFSCFVEICNAIFFYDMVKLKNIFAKEDSIEIFATRRGFSSIRHRRKMLATFNDNYLQFCPLHFSAICDNTTAANILIENGADPFQRDVLERTPLHFAKSQGMLKIFLSTNKDSEYSITYSPLNLLKMALKFCVTFEIVPFLFEKFSRPYSDLKANVRDINGNTPLHALILGMNSSECIDAVETLINNGADINIRCNKGYLPIDLFNTVSLPFHESVIDRGKFLLGGQKNKSYVKKEKWYLGILATLFVALYILFTFHIAKLACYRKETSSSSDQLLFYFQGMEYLQIVYMYTLHRLCNSFIISQQNSSYFGVDTKPIRSKLYSEQNFLVFLDKVVVMFAFVRFIALRIANVNSADSFFFVYCGLECIYFCILFIPNPCKNLVLDYHCRLIFVFKISLLSCFVLFLIFIRSSDTLTCPHNIVEENISWAKLLFFFITKGMMLYIYLRLFTFRLIKPLLCLVFQPSHLYRESASHLSFVLQLLFVIVEVLLVPLTHLFCEFKNC</sequence>
<evidence type="ECO:0000256" key="2">
    <source>
        <dbReference type="ARBA" id="ARBA00023043"/>
    </source>
</evidence>
<evidence type="ECO:0000313" key="4">
    <source>
        <dbReference type="EMBL" id="EKC32012.1"/>
    </source>
</evidence>
<proteinExistence type="predicted"/>
<name>K1Q5X8_MAGGI</name>
<dbReference type="InParanoid" id="K1Q5X8"/>
<dbReference type="InterPro" id="IPR027417">
    <property type="entry name" value="P-loop_NTPase"/>
</dbReference>
<dbReference type="SMART" id="SM00248">
    <property type="entry name" value="ANK"/>
    <property type="match status" value="7"/>
</dbReference>
<keyword evidence="1" id="KW-0677">Repeat</keyword>
<dbReference type="PANTHER" id="PTHR24198:SF165">
    <property type="entry name" value="ANKYRIN REPEAT-CONTAINING PROTEIN-RELATED"/>
    <property type="match status" value="1"/>
</dbReference>